<gene>
    <name evidence="11" type="ORF">EV655_10547</name>
</gene>
<dbReference type="PANTHER" id="PTHR42885:SF1">
    <property type="entry name" value="THREONINE-PHOSPHATE DECARBOXYLASE"/>
    <property type="match status" value="1"/>
</dbReference>
<evidence type="ECO:0000256" key="1">
    <source>
        <dbReference type="ARBA" id="ARBA00001933"/>
    </source>
</evidence>
<dbReference type="GO" id="GO:0009236">
    <property type="term" value="P:cobalamin biosynthetic process"/>
    <property type="evidence" value="ECO:0007669"/>
    <property type="project" value="UniProtKB-UniPathway"/>
</dbReference>
<evidence type="ECO:0000256" key="9">
    <source>
        <dbReference type="ARBA" id="ARBA00048531"/>
    </source>
</evidence>
<evidence type="ECO:0000256" key="8">
    <source>
        <dbReference type="ARBA" id="ARBA00029996"/>
    </source>
</evidence>
<comment type="catalytic activity">
    <reaction evidence="9">
        <text>O-phospho-L-threonine + H(+) = (R)-1-aminopropan-2-yl phosphate + CO2</text>
        <dbReference type="Rhea" id="RHEA:11492"/>
        <dbReference type="ChEBI" id="CHEBI:15378"/>
        <dbReference type="ChEBI" id="CHEBI:16526"/>
        <dbReference type="ChEBI" id="CHEBI:58563"/>
        <dbReference type="ChEBI" id="CHEBI:58675"/>
        <dbReference type="EC" id="4.1.1.81"/>
    </reaction>
</comment>
<evidence type="ECO:0000256" key="2">
    <source>
        <dbReference type="ARBA" id="ARBA00003444"/>
    </source>
</evidence>
<keyword evidence="12" id="KW-1185">Reference proteome</keyword>
<dbReference type="NCBIfam" id="TIGR01140">
    <property type="entry name" value="L_thr_O3P_dcar"/>
    <property type="match status" value="1"/>
</dbReference>
<dbReference type="InterPro" id="IPR005860">
    <property type="entry name" value="CobD"/>
</dbReference>
<protein>
    <recommendedName>
        <fullName evidence="4">threonine-phosphate decarboxylase</fullName>
        <ecNumber evidence="4">4.1.1.81</ecNumber>
    </recommendedName>
    <alternativeName>
        <fullName evidence="8">L-threonine-O-3-phosphate decarboxylase</fullName>
    </alternativeName>
</protein>
<keyword evidence="6" id="KW-0663">Pyridoxal phosphate</keyword>
<evidence type="ECO:0000256" key="3">
    <source>
        <dbReference type="ARBA" id="ARBA00004953"/>
    </source>
</evidence>
<evidence type="ECO:0000259" key="10">
    <source>
        <dbReference type="Pfam" id="PF00155"/>
    </source>
</evidence>
<evidence type="ECO:0000256" key="4">
    <source>
        <dbReference type="ARBA" id="ARBA00012285"/>
    </source>
</evidence>
<sequence>MTGARDHGGDLAAAITRFGGPPADWIDLSTGINRVPFPVPPVSAEAWRALPGRAALDRLTAAARAACGTGWPVLPLAGAQAAIQLLPLLAPVGPVRIVAPTYNEYAGVLAGAGRVVEPAGDLAGLAGAGLAVVVNPNNPDGRRWAPGDLRALAGRVGLLVVDESFADPHPELSLLPGACPGNVIVLRSFGKFYGLAGLRLGFALGAGDLIARMAAAAGPWAVSGPAIEIGAEALADFDWRAASIARLTAETARADALAAAAGWTCLGGTALFRLFDTPDAGAAQHRLARARIWSRIFPYSRRWLRLGLPGNPGEWSRLADALGA</sequence>
<feature type="domain" description="Aminotransferase class I/classII large" evidence="10">
    <location>
        <begin position="73"/>
        <end position="321"/>
    </location>
</feature>
<comment type="pathway">
    <text evidence="3">Cofactor biosynthesis; adenosylcobalamin biosynthesis.</text>
</comment>
<dbReference type="GO" id="GO:0030170">
    <property type="term" value="F:pyridoxal phosphate binding"/>
    <property type="evidence" value="ECO:0007669"/>
    <property type="project" value="InterPro"/>
</dbReference>
<keyword evidence="7" id="KW-0456">Lyase</keyword>
<dbReference type="CDD" id="cd00609">
    <property type="entry name" value="AAT_like"/>
    <property type="match status" value="1"/>
</dbReference>
<dbReference type="Gene3D" id="3.90.1150.10">
    <property type="entry name" value="Aspartate Aminotransferase, domain 1"/>
    <property type="match status" value="1"/>
</dbReference>
<dbReference type="AlphaFoldDB" id="A0A4R2KHM5"/>
<reference evidence="11 12" key="1">
    <citation type="submission" date="2019-03" db="EMBL/GenBank/DDBJ databases">
        <title>Genomic Encyclopedia of Type Strains, Phase IV (KMG-IV): sequencing the most valuable type-strain genomes for metagenomic binning, comparative biology and taxonomic classification.</title>
        <authorList>
            <person name="Goeker M."/>
        </authorList>
    </citation>
    <scope>NUCLEOTIDE SEQUENCE [LARGE SCALE GENOMIC DNA]</scope>
    <source>
        <strain evidence="11 12">DSM 4868</strain>
    </source>
</reference>
<evidence type="ECO:0000256" key="7">
    <source>
        <dbReference type="ARBA" id="ARBA00023239"/>
    </source>
</evidence>
<evidence type="ECO:0000256" key="6">
    <source>
        <dbReference type="ARBA" id="ARBA00022898"/>
    </source>
</evidence>
<comment type="caution">
    <text evidence="11">The sequence shown here is derived from an EMBL/GenBank/DDBJ whole genome shotgun (WGS) entry which is preliminary data.</text>
</comment>
<evidence type="ECO:0000313" key="12">
    <source>
        <dbReference type="Proteomes" id="UP000295142"/>
    </source>
</evidence>
<dbReference type="Gene3D" id="3.40.640.10">
    <property type="entry name" value="Type I PLP-dependent aspartate aminotransferase-like (Major domain)"/>
    <property type="match status" value="1"/>
</dbReference>
<dbReference type="PROSITE" id="PS00105">
    <property type="entry name" value="AA_TRANSFER_CLASS_1"/>
    <property type="match status" value="1"/>
</dbReference>
<dbReference type="InterPro" id="IPR015422">
    <property type="entry name" value="PyrdxlP-dep_Trfase_small"/>
</dbReference>
<proteinExistence type="predicted"/>
<dbReference type="InterPro" id="IPR015421">
    <property type="entry name" value="PyrdxlP-dep_Trfase_major"/>
</dbReference>
<dbReference type="PANTHER" id="PTHR42885">
    <property type="entry name" value="HISTIDINOL-PHOSPHATE AMINOTRANSFERASE-RELATED"/>
    <property type="match status" value="1"/>
</dbReference>
<dbReference type="RefSeq" id="WP_132543352.1">
    <property type="nucleotide sequence ID" value="NZ_SLWW01000005.1"/>
</dbReference>
<comment type="function">
    <text evidence="2">Decarboxylates L-threonine-O-3-phosphate to yield (R)-1-amino-2-propanol O-2-phosphate, the precursor for the linkage between the nucleotide loop and the corrin ring in cobalamin.</text>
</comment>
<accession>A0A4R2KHM5</accession>
<dbReference type="GO" id="GO:0048472">
    <property type="term" value="F:threonine-phosphate decarboxylase activity"/>
    <property type="evidence" value="ECO:0007669"/>
    <property type="project" value="UniProtKB-EC"/>
</dbReference>
<dbReference type="Proteomes" id="UP000295142">
    <property type="component" value="Unassembled WGS sequence"/>
</dbReference>
<dbReference type="EMBL" id="SLWW01000005">
    <property type="protein sequence ID" value="TCO71942.1"/>
    <property type="molecule type" value="Genomic_DNA"/>
</dbReference>
<organism evidence="11 12">
    <name type="scientific">Rhodovulum euryhalinum</name>
    <dbReference type="NCBI Taxonomy" id="35805"/>
    <lineage>
        <taxon>Bacteria</taxon>
        <taxon>Pseudomonadati</taxon>
        <taxon>Pseudomonadota</taxon>
        <taxon>Alphaproteobacteria</taxon>
        <taxon>Rhodobacterales</taxon>
        <taxon>Paracoccaceae</taxon>
        <taxon>Rhodovulum</taxon>
    </lineage>
</organism>
<dbReference type="SUPFAM" id="SSF53383">
    <property type="entry name" value="PLP-dependent transferases"/>
    <property type="match status" value="1"/>
</dbReference>
<dbReference type="EC" id="4.1.1.81" evidence="4"/>
<name>A0A4R2KHM5_9RHOB</name>
<comment type="cofactor">
    <cofactor evidence="1">
        <name>pyridoxal 5'-phosphate</name>
        <dbReference type="ChEBI" id="CHEBI:597326"/>
    </cofactor>
</comment>
<dbReference type="OrthoDB" id="9799304at2"/>
<dbReference type="InterPro" id="IPR004839">
    <property type="entry name" value="Aminotransferase_I/II_large"/>
</dbReference>
<dbReference type="UniPathway" id="UPA00148"/>
<dbReference type="InterPro" id="IPR015424">
    <property type="entry name" value="PyrdxlP-dep_Trfase"/>
</dbReference>
<dbReference type="Pfam" id="PF00155">
    <property type="entry name" value="Aminotran_1_2"/>
    <property type="match status" value="1"/>
</dbReference>
<evidence type="ECO:0000256" key="5">
    <source>
        <dbReference type="ARBA" id="ARBA00022573"/>
    </source>
</evidence>
<keyword evidence="5" id="KW-0169">Cobalamin biosynthesis</keyword>
<dbReference type="InterPro" id="IPR004838">
    <property type="entry name" value="NHTrfase_class1_PyrdxlP-BS"/>
</dbReference>
<evidence type="ECO:0000313" key="11">
    <source>
        <dbReference type="EMBL" id="TCO71942.1"/>
    </source>
</evidence>